<reference evidence="2" key="1">
    <citation type="journal article" date="2021" name="Proc. Natl. Acad. Sci. U.S.A.">
        <title>A Catalog of Tens of Thousands of Viruses from Human Metagenomes Reveals Hidden Associations with Chronic Diseases.</title>
        <authorList>
            <person name="Tisza M.J."/>
            <person name="Buck C.B."/>
        </authorList>
    </citation>
    <scope>NUCLEOTIDE SEQUENCE</scope>
    <source>
        <strain evidence="2">Ctrcb4</strain>
    </source>
</reference>
<proteinExistence type="predicted"/>
<evidence type="ECO:0000256" key="1">
    <source>
        <dbReference type="SAM" id="Phobius"/>
    </source>
</evidence>
<keyword evidence="1" id="KW-0472">Membrane</keyword>
<name>A0A8S5RPP2_9VIRU</name>
<sequence>MLQRFLKIVFMRYYWILLRIMLPLYCLLSMVIMLKFI</sequence>
<accession>A0A8S5RPP2</accession>
<keyword evidence="1" id="KW-0812">Transmembrane</keyword>
<protein>
    <submittedName>
        <fullName evidence="2">Uncharacterized protein</fullName>
    </submittedName>
</protein>
<organism evidence="2">
    <name type="scientific">virus sp. ctrcb4</name>
    <dbReference type="NCBI Taxonomy" id="2825824"/>
    <lineage>
        <taxon>Viruses</taxon>
    </lineage>
</organism>
<feature type="transmembrane region" description="Helical" evidence="1">
    <location>
        <begin position="12"/>
        <end position="34"/>
    </location>
</feature>
<evidence type="ECO:0000313" key="2">
    <source>
        <dbReference type="EMBL" id="DAE33097.1"/>
    </source>
</evidence>
<dbReference type="EMBL" id="BK059132">
    <property type="protein sequence ID" value="DAE33097.1"/>
    <property type="molecule type" value="Genomic_DNA"/>
</dbReference>
<keyword evidence="1" id="KW-1133">Transmembrane helix</keyword>